<evidence type="ECO:0000313" key="6">
    <source>
        <dbReference type="EMBL" id="KAK1297854.1"/>
    </source>
</evidence>
<protein>
    <submittedName>
        <fullName evidence="6">Uncharacterized protein</fullName>
    </submittedName>
</protein>
<dbReference type="Proteomes" id="UP001180020">
    <property type="component" value="Unassembled WGS sequence"/>
</dbReference>
<reference evidence="6" key="1">
    <citation type="journal article" date="2023" name="Nat. Commun.">
        <title>Diploid and tetraploid genomes of Acorus and the evolution of monocots.</title>
        <authorList>
            <person name="Ma L."/>
            <person name="Liu K.W."/>
            <person name="Li Z."/>
            <person name="Hsiao Y.Y."/>
            <person name="Qi Y."/>
            <person name="Fu T."/>
            <person name="Tang G.D."/>
            <person name="Zhang D."/>
            <person name="Sun W.H."/>
            <person name="Liu D.K."/>
            <person name="Li Y."/>
            <person name="Chen G.Z."/>
            <person name="Liu X.D."/>
            <person name="Liao X.Y."/>
            <person name="Jiang Y.T."/>
            <person name="Yu X."/>
            <person name="Hao Y."/>
            <person name="Huang J."/>
            <person name="Zhao X.W."/>
            <person name="Ke S."/>
            <person name="Chen Y.Y."/>
            <person name="Wu W.L."/>
            <person name="Hsu J.L."/>
            <person name="Lin Y.F."/>
            <person name="Huang M.D."/>
            <person name="Li C.Y."/>
            <person name="Huang L."/>
            <person name="Wang Z.W."/>
            <person name="Zhao X."/>
            <person name="Zhong W.Y."/>
            <person name="Peng D.H."/>
            <person name="Ahmad S."/>
            <person name="Lan S."/>
            <person name="Zhang J.S."/>
            <person name="Tsai W.C."/>
            <person name="Van de Peer Y."/>
            <person name="Liu Z.J."/>
        </authorList>
    </citation>
    <scope>NUCLEOTIDE SEQUENCE</scope>
    <source>
        <strain evidence="6">CP</strain>
    </source>
</reference>
<organism evidence="6 7">
    <name type="scientific">Acorus calamus</name>
    <name type="common">Sweet flag</name>
    <dbReference type="NCBI Taxonomy" id="4465"/>
    <lineage>
        <taxon>Eukaryota</taxon>
        <taxon>Viridiplantae</taxon>
        <taxon>Streptophyta</taxon>
        <taxon>Embryophyta</taxon>
        <taxon>Tracheophyta</taxon>
        <taxon>Spermatophyta</taxon>
        <taxon>Magnoliopsida</taxon>
        <taxon>Liliopsida</taxon>
        <taxon>Acoraceae</taxon>
        <taxon>Acorus</taxon>
    </lineage>
</organism>
<name>A0AAV9DAG4_ACOCL</name>
<dbReference type="Pfam" id="PF13947">
    <property type="entry name" value="GUB_WAK_bind"/>
    <property type="match status" value="1"/>
</dbReference>
<gene>
    <name evidence="6" type="ORF">QJS10_CPB14g00376</name>
</gene>
<evidence type="ECO:0000256" key="3">
    <source>
        <dbReference type="ARBA" id="ARBA00023180"/>
    </source>
</evidence>
<sequence>MLLFNAAFSDYLSPDSCKPQTCGGLQNITYPFWVEQSQPPYCGVPDFKLSCTDDKAVLNVSGDDSYVQKIFYNNRSVLLSNTQFFSGSDCAPRHNLSFSPPFRLNPSNTYIHLVEGCGSSLTGSLGLTPICSGVIAVPYDYHGSFNYTKLVGECNYSVVAPVRSLDNEEGIHDYLQILKDGFFLNWNTSTCIDECLQRGGRCGYDIATNNTVCLCEDRVHFKKCKARSVSSGTSLVRNIIIECFKHHFPYHKGRRVEANVLPCCNRACILVYYRAPPTK</sequence>
<dbReference type="PANTHER" id="PTHR33138:SF75">
    <property type="entry name" value="WALL-ASSOCIATED RECEPTOR KINASE GALACTURONAN-BINDING DOMAIN-CONTAINING PROTEIN"/>
    <property type="match status" value="1"/>
</dbReference>
<evidence type="ECO:0000256" key="1">
    <source>
        <dbReference type="ARBA" id="ARBA00004167"/>
    </source>
</evidence>
<dbReference type="GO" id="GO:0016020">
    <property type="term" value="C:membrane"/>
    <property type="evidence" value="ECO:0007669"/>
    <property type="project" value="UniProtKB-SubCell"/>
</dbReference>
<comment type="subcellular location">
    <subcellularLocation>
        <location evidence="1">Membrane</location>
        <topology evidence="1">Single-pass membrane protein</topology>
    </subcellularLocation>
</comment>
<keyword evidence="7" id="KW-1185">Reference proteome</keyword>
<feature type="domain" description="Wall-associated receptor kinase C-terminal" evidence="5">
    <location>
        <begin position="146"/>
        <end position="218"/>
    </location>
</feature>
<evidence type="ECO:0000313" key="7">
    <source>
        <dbReference type="Proteomes" id="UP001180020"/>
    </source>
</evidence>
<keyword evidence="3" id="KW-0325">Glycoprotein</keyword>
<reference evidence="6" key="2">
    <citation type="submission" date="2023-06" db="EMBL/GenBank/DDBJ databases">
        <authorList>
            <person name="Ma L."/>
            <person name="Liu K.-W."/>
            <person name="Li Z."/>
            <person name="Hsiao Y.-Y."/>
            <person name="Qi Y."/>
            <person name="Fu T."/>
            <person name="Tang G."/>
            <person name="Zhang D."/>
            <person name="Sun W.-H."/>
            <person name="Liu D.-K."/>
            <person name="Li Y."/>
            <person name="Chen G.-Z."/>
            <person name="Liu X.-D."/>
            <person name="Liao X.-Y."/>
            <person name="Jiang Y.-T."/>
            <person name="Yu X."/>
            <person name="Hao Y."/>
            <person name="Huang J."/>
            <person name="Zhao X.-W."/>
            <person name="Ke S."/>
            <person name="Chen Y.-Y."/>
            <person name="Wu W.-L."/>
            <person name="Hsu J.-L."/>
            <person name="Lin Y.-F."/>
            <person name="Huang M.-D."/>
            <person name="Li C.-Y."/>
            <person name="Huang L."/>
            <person name="Wang Z.-W."/>
            <person name="Zhao X."/>
            <person name="Zhong W.-Y."/>
            <person name="Peng D.-H."/>
            <person name="Ahmad S."/>
            <person name="Lan S."/>
            <person name="Zhang J.-S."/>
            <person name="Tsai W.-C."/>
            <person name="Van De Peer Y."/>
            <person name="Liu Z.-J."/>
        </authorList>
    </citation>
    <scope>NUCLEOTIDE SEQUENCE</scope>
    <source>
        <strain evidence="6">CP</strain>
        <tissue evidence="6">Leaves</tissue>
    </source>
</reference>
<evidence type="ECO:0000259" key="4">
    <source>
        <dbReference type="Pfam" id="PF13947"/>
    </source>
</evidence>
<feature type="domain" description="Wall-associated receptor kinase galacturonan-binding" evidence="4">
    <location>
        <begin position="17"/>
        <end position="79"/>
    </location>
</feature>
<comment type="caution">
    <text evidence="6">The sequence shown here is derived from an EMBL/GenBank/DDBJ whole genome shotgun (WGS) entry which is preliminary data.</text>
</comment>
<evidence type="ECO:0000256" key="2">
    <source>
        <dbReference type="ARBA" id="ARBA00022729"/>
    </source>
</evidence>
<dbReference type="Pfam" id="PF14380">
    <property type="entry name" value="WAK_assoc"/>
    <property type="match status" value="1"/>
</dbReference>
<dbReference type="GO" id="GO:0030247">
    <property type="term" value="F:polysaccharide binding"/>
    <property type="evidence" value="ECO:0007669"/>
    <property type="project" value="InterPro"/>
</dbReference>
<accession>A0AAV9DAG4</accession>
<dbReference type="PANTHER" id="PTHR33138">
    <property type="entry name" value="OS01G0690200 PROTEIN"/>
    <property type="match status" value="1"/>
</dbReference>
<dbReference type="EMBL" id="JAUJYO010000014">
    <property type="protein sequence ID" value="KAK1297854.1"/>
    <property type="molecule type" value="Genomic_DNA"/>
</dbReference>
<proteinExistence type="predicted"/>
<dbReference type="AlphaFoldDB" id="A0AAV9DAG4"/>
<dbReference type="InterPro" id="IPR025287">
    <property type="entry name" value="WAK_GUB"/>
</dbReference>
<evidence type="ECO:0000259" key="5">
    <source>
        <dbReference type="Pfam" id="PF14380"/>
    </source>
</evidence>
<dbReference type="InterPro" id="IPR032872">
    <property type="entry name" value="WAK_assoc_C"/>
</dbReference>
<keyword evidence="2" id="KW-0732">Signal</keyword>